<proteinExistence type="predicted"/>
<dbReference type="STRING" id="1109443.G4TER1"/>
<name>G4TER1_SERID</name>
<sequence>MSYRKIVQVGASGNLGAPIFNVLVDSGRFEVTVLGRKSSSFVPPSPDVKFFGVDYSNHAELVEALRGQDAIIMTQGNLSAAESVTKNVVNAAIEAGVKHIIPSLFGADISRPPASEQDLFRTAMNILGFLKEKQNQISYTFIAVGNFFDMGLENASLGVDVRNKKVRIYEDGKPPFNTTTYDTIARAIISVFSNPDKFINRDLRVHDFYINQWDLKAAVEAETGEKYDVEYADIEKMRDESLANMAQGRVSMEHIMGLIIYVIFSKRACAWGVEDDTELLQLPKKDLQEEVRKVLKSMQ</sequence>
<evidence type="ECO:0000313" key="4">
    <source>
        <dbReference type="EMBL" id="CCA69816.1"/>
    </source>
</evidence>
<dbReference type="InterPro" id="IPR045312">
    <property type="entry name" value="PCBER-like"/>
</dbReference>
<keyword evidence="5" id="KW-1185">Reference proteome</keyword>
<dbReference type="Gene3D" id="3.90.25.10">
    <property type="entry name" value="UDP-galactose 4-epimerase, domain 1"/>
    <property type="match status" value="1"/>
</dbReference>
<dbReference type="InParanoid" id="G4TER1"/>
<protein>
    <submittedName>
        <fullName evidence="4">Related to oxidoreductase CipA-like, putative-Aspergillus flavus</fullName>
    </submittedName>
</protein>
<dbReference type="OrthoDB" id="2826244at2759"/>
<keyword evidence="2" id="KW-0560">Oxidoreductase</keyword>
<dbReference type="SUPFAM" id="SSF51735">
    <property type="entry name" value="NAD(P)-binding Rossmann-fold domains"/>
    <property type="match status" value="1"/>
</dbReference>
<dbReference type="eggNOG" id="ENOG502SHHA">
    <property type="taxonomic scope" value="Eukaryota"/>
</dbReference>
<evidence type="ECO:0000256" key="1">
    <source>
        <dbReference type="ARBA" id="ARBA00022857"/>
    </source>
</evidence>
<dbReference type="InterPro" id="IPR036291">
    <property type="entry name" value="NAD(P)-bd_dom_sf"/>
</dbReference>
<dbReference type="Pfam" id="PF05368">
    <property type="entry name" value="NmrA"/>
    <property type="match status" value="1"/>
</dbReference>
<dbReference type="InterPro" id="IPR008030">
    <property type="entry name" value="NmrA-like"/>
</dbReference>
<evidence type="ECO:0000259" key="3">
    <source>
        <dbReference type="Pfam" id="PF05368"/>
    </source>
</evidence>
<keyword evidence="1" id="KW-0521">NADP</keyword>
<organism evidence="4 5">
    <name type="scientific">Serendipita indica (strain DSM 11827)</name>
    <name type="common">Root endophyte fungus</name>
    <name type="synonym">Piriformospora indica</name>
    <dbReference type="NCBI Taxonomy" id="1109443"/>
    <lineage>
        <taxon>Eukaryota</taxon>
        <taxon>Fungi</taxon>
        <taxon>Dikarya</taxon>
        <taxon>Basidiomycota</taxon>
        <taxon>Agaricomycotina</taxon>
        <taxon>Agaricomycetes</taxon>
        <taxon>Sebacinales</taxon>
        <taxon>Serendipitaceae</taxon>
        <taxon>Serendipita</taxon>
    </lineage>
</organism>
<dbReference type="PANTHER" id="PTHR47706:SF1">
    <property type="entry name" value="CIPA-LIKE, PUTATIVE (AFU_ORTHOLOGUE AFUA_1G12460)-RELATED"/>
    <property type="match status" value="1"/>
</dbReference>
<dbReference type="AlphaFoldDB" id="G4TER1"/>
<dbReference type="GO" id="GO:0016491">
    <property type="term" value="F:oxidoreductase activity"/>
    <property type="evidence" value="ECO:0007669"/>
    <property type="project" value="UniProtKB-KW"/>
</dbReference>
<dbReference type="CDD" id="cd05259">
    <property type="entry name" value="PCBER_SDR_a"/>
    <property type="match status" value="1"/>
</dbReference>
<feature type="domain" description="NmrA-like" evidence="3">
    <location>
        <begin position="5"/>
        <end position="239"/>
    </location>
</feature>
<evidence type="ECO:0000313" key="5">
    <source>
        <dbReference type="Proteomes" id="UP000007148"/>
    </source>
</evidence>
<accession>G4TER1</accession>
<comment type="caution">
    <text evidence="4">The sequence shown here is derived from an EMBL/GenBank/DDBJ whole genome shotgun (WGS) entry which is preliminary data.</text>
</comment>
<dbReference type="PANTHER" id="PTHR47706">
    <property type="entry name" value="NMRA-LIKE FAMILY PROTEIN"/>
    <property type="match status" value="1"/>
</dbReference>
<evidence type="ECO:0000256" key="2">
    <source>
        <dbReference type="ARBA" id="ARBA00023002"/>
    </source>
</evidence>
<dbReference type="HOGENOM" id="CLU_044876_3_3_1"/>
<dbReference type="EMBL" id="CAFZ01000064">
    <property type="protein sequence ID" value="CCA69816.1"/>
    <property type="molecule type" value="Genomic_DNA"/>
</dbReference>
<dbReference type="Proteomes" id="UP000007148">
    <property type="component" value="Unassembled WGS sequence"/>
</dbReference>
<reference evidence="4 5" key="1">
    <citation type="journal article" date="2011" name="PLoS Pathog.">
        <title>Endophytic Life Strategies Decoded by Genome and Transcriptome Analyses of the Mutualistic Root Symbiont Piriformospora indica.</title>
        <authorList>
            <person name="Zuccaro A."/>
            <person name="Lahrmann U."/>
            <person name="Guldener U."/>
            <person name="Langen G."/>
            <person name="Pfiffi S."/>
            <person name="Biedenkopf D."/>
            <person name="Wong P."/>
            <person name="Samans B."/>
            <person name="Grimm C."/>
            <person name="Basiewicz M."/>
            <person name="Murat C."/>
            <person name="Martin F."/>
            <person name="Kogel K.H."/>
        </authorList>
    </citation>
    <scope>NUCLEOTIDE SEQUENCE [LARGE SCALE GENOMIC DNA]</scope>
    <source>
        <strain evidence="4 5">DSM 11827</strain>
    </source>
</reference>
<dbReference type="InterPro" id="IPR051609">
    <property type="entry name" value="NmrA/Isoflavone_reductase-like"/>
</dbReference>
<dbReference type="Gene3D" id="3.40.50.720">
    <property type="entry name" value="NAD(P)-binding Rossmann-like Domain"/>
    <property type="match status" value="1"/>
</dbReference>
<gene>
    <name evidence="4" type="ORF">PIIN_03757</name>
</gene>
<dbReference type="OMA" id="IEWTIFL"/>